<dbReference type="Proteomes" id="UP000008229">
    <property type="component" value="Chromosome"/>
</dbReference>
<dbReference type="InterPro" id="IPR011059">
    <property type="entry name" value="Metal-dep_hydrolase_composite"/>
</dbReference>
<dbReference type="STRING" id="469383.Cwoe_2582"/>
<protein>
    <submittedName>
        <fullName evidence="2">Amidohydrolase 3</fullName>
    </submittedName>
</protein>
<sequence>MTRSTLLHNGTIRTLAPGGATAPALLIRDGRVAALGERRALAAELGPDGEEVDLGGRTVLPGLVDTHPHLLHFESESDGVVDLTDAADHAEIVARIAAKARTTPPGEWIVTTPVGEPFYFLRRSWRDLPERVLPDRHVLDRATSAHPVFIQAWAPTEPNVCAFNSAGLARLGIADPAPDRVGDVWIDKDHAGGVTGLLRGAVNEIYSHDPYWQQLLDRIPHAAPDLLVTTRRAVAQANARGVTTVYEPHEMTAEHVGVYRRLRDLGQLDVRVTLALEVDQSRALDDLGGTLAGLRDGLAQTRALRDTADERVRVTGATLSYAGELSYELYRDVYGRMTKGRARFHRDVTRAFADGCLEHDLRANFLSSDFVHHDHVLGILEAPELAARVRDRGWILQHAPLIGELHAQRFQALGFDVTTSTGFAWGLGAAYGEKWGRQVWRDLVPLKRLLLAGLTVAGGSDWGPRSPFEQLWLAETHEIAGTGGHRNAGADQVVTRAEALAMWTSAAAEVLRWPEVGTLAVGAWGDAIVLDRDPLTCPLDDLPGTTVELTLAGGRVVHDSGAVARG</sequence>
<gene>
    <name evidence="2" type="ordered locus">Cwoe_2582</name>
</gene>
<dbReference type="Gene3D" id="3.20.20.140">
    <property type="entry name" value="Metal-dependent hydrolases"/>
    <property type="match status" value="1"/>
</dbReference>
<dbReference type="PANTHER" id="PTHR22642:SF2">
    <property type="entry name" value="PROTEIN LONG AFTER FAR-RED 3"/>
    <property type="match status" value="1"/>
</dbReference>
<dbReference type="InterPro" id="IPR032466">
    <property type="entry name" value="Metal_Hydrolase"/>
</dbReference>
<evidence type="ECO:0000313" key="3">
    <source>
        <dbReference type="Proteomes" id="UP000008229"/>
    </source>
</evidence>
<dbReference type="SUPFAM" id="SSF51556">
    <property type="entry name" value="Metallo-dependent hydrolases"/>
    <property type="match status" value="1"/>
</dbReference>
<dbReference type="eggNOG" id="COG1574">
    <property type="taxonomic scope" value="Bacteria"/>
</dbReference>
<dbReference type="PANTHER" id="PTHR22642">
    <property type="entry name" value="IMIDAZOLONEPROPIONASE"/>
    <property type="match status" value="1"/>
</dbReference>
<accession>D3F8N8</accession>
<dbReference type="InterPro" id="IPR013108">
    <property type="entry name" value="Amidohydro_3"/>
</dbReference>
<organism evidence="2 3">
    <name type="scientific">Conexibacter woesei (strain DSM 14684 / CCUG 47730 / CIP 108061 / JCM 11494 / NBRC 100937 / ID131577)</name>
    <dbReference type="NCBI Taxonomy" id="469383"/>
    <lineage>
        <taxon>Bacteria</taxon>
        <taxon>Bacillati</taxon>
        <taxon>Actinomycetota</taxon>
        <taxon>Thermoleophilia</taxon>
        <taxon>Solirubrobacterales</taxon>
        <taxon>Conexibacteraceae</taxon>
        <taxon>Conexibacter</taxon>
    </lineage>
</organism>
<dbReference type="EMBL" id="CP001854">
    <property type="protein sequence ID" value="ADB51002.1"/>
    <property type="molecule type" value="Genomic_DNA"/>
</dbReference>
<feature type="domain" description="Amidohydrolase 3" evidence="1">
    <location>
        <begin position="50"/>
        <end position="558"/>
    </location>
</feature>
<dbReference type="Gene3D" id="2.30.40.10">
    <property type="entry name" value="Urease, subunit C, domain 1"/>
    <property type="match status" value="1"/>
</dbReference>
<dbReference type="RefSeq" id="WP_012934053.1">
    <property type="nucleotide sequence ID" value="NC_013739.1"/>
</dbReference>
<evidence type="ECO:0000313" key="2">
    <source>
        <dbReference type="EMBL" id="ADB51002.1"/>
    </source>
</evidence>
<name>D3F8N8_CONWI</name>
<evidence type="ECO:0000259" key="1">
    <source>
        <dbReference type="Pfam" id="PF07969"/>
    </source>
</evidence>
<reference evidence="2 3" key="1">
    <citation type="journal article" date="2010" name="Stand. Genomic Sci.">
        <title>Complete genome sequence of Conexibacter woesei type strain (ID131577).</title>
        <authorList>
            <person name="Pukall R."/>
            <person name="Lapidus A."/>
            <person name="Glavina Del Rio T."/>
            <person name="Copeland A."/>
            <person name="Tice H."/>
            <person name="Cheng J.-F."/>
            <person name="Lucas S."/>
            <person name="Chen F."/>
            <person name="Nolan M."/>
            <person name="Bruce D."/>
            <person name="Goodwin L."/>
            <person name="Pitluck S."/>
            <person name="Mavromatis K."/>
            <person name="Ivanova N."/>
            <person name="Ovchinnikova G."/>
            <person name="Pati A."/>
            <person name="Chen A."/>
            <person name="Palaniappan K."/>
            <person name="Land M."/>
            <person name="Hauser L."/>
            <person name="Chang Y.-J."/>
            <person name="Jeffries C.D."/>
            <person name="Chain P."/>
            <person name="Meincke L."/>
            <person name="Sims D."/>
            <person name="Brettin T."/>
            <person name="Detter J.C."/>
            <person name="Rohde M."/>
            <person name="Goeker M."/>
            <person name="Bristow J."/>
            <person name="Eisen J.A."/>
            <person name="Markowitz V."/>
            <person name="Kyrpides N.C."/>
            <person name="Klenk H.-P."/>
            <person name="Hugenholtz P."/>
        </authorList>
    </citation>
    <scope>NUCLEOTIDE SEQUENCE [LARGE SCALE GENOMIC DNA]</scope>
    <source>
        <strain evidence="3">DSM 14684 / CIP 108061 / JCM 11494 / NBRC 100937 / ID131577</strain>
    </source>
</reference>
<dbReference type="Pfam" id="PF07969">
    <property type="entry name" value="Amidohydro_3"/>
    <property type="match status" value="1"/>
</dbReference>
<dbReference type="Gene3D" id="3.10.310.70">
    <property type="match status" value="1"/>
</dbReference>
<proteinExistence type="predicted"/>
<dbReference type="GO" id="GO:0016810">
    <property type="term" value="F:hydrolase activity, acting on carbon-nitrogen (but not peptide) bonds"/>
    <property type="evidence" value="ECO:0007669"/>
    <property type="project" value="InterPro"/>
</dbReference>
<dbReference type="AlphaFoldDB" id="D3F8N8"/>
<keyword evidence="2" id="KW-0378">Hydrolase</keyword>
<dbReference type="SUPFAM" id="SSF51338">
    <property type="entry name" value="Composite domain of metallo-dependent hydrolases"/>
    <property type="match status" value="1"/>
</dbReference>
<dbReference type="HOGENOM" id="CLU_009942_4_3_11"/>
<keyword evidence="3" id="KW-1185">Reference proteome</keyword>
<dbReference type="OrthoDB" id="3189065at2"/>
<dbReference type="KEGG" id="cwo:Cwoe_2582"/>
<reference evidence="3" key="2">
    <citation type="submission" date="2010-01" db="EMBL/GenBank/DDBJ databases">
        <title>The complete genome of Conexibacter woesei DSM 14684.</title>
        <authorList>
            <consortium name="US DOE Joint Genome Institute (JGI-PGF)"/>
            <person name="Lucas S."/>
            <person name="Copeland A."/>
            <person name="Lapidus A."/>
            <person name="Glavina del Rio T."/>
            <person name="Dalin E."/>
            <person name="Tice H."/>
            <person name="Bruce D."/>
            <person name="Goodwin L."/>
            <person name="Pitluck S."/>
            <person name="Kyrpides N."/>
            <person name="Mavromatis K."/>
            <person name="Ivanova N."/>
            <person name="Mikhailova N."/>
            <person name="Chertkov O."/>
            <person name="Brettin T."/>
            <person name="Detter J.C."/>
            <person name="Han C."/>
            <person name="Larimer F."/>
            <person name="Land M."/>
            <person name="Hauser L."/>
            <person name="Markowitz V."/>
            <person name="Cheng J.-F."/>
            <person name="Hugenholtz P."/>
            <person name="Woyke T."/>
            <person name="Wu D."/>
            <person name="Pukall R."/>
            <person name="Steenblock K."/>
            <person name="Schneider S."/>
            <person name="Klenk H.-P."/>
            <person name="Eisen J.A."/>
        </authorList>
    </citation>
    <scope>NUCLEOTIDE SEQUENCE [LARGE SCALE GENOMIC DNA]</scope>
    <source>
        <strain evidence="3">DSM 14684 / CIP 108061 / JCM 11494 / NBRC 100937 / ID131577</strain>
    </source>
</reference>